<dbReference type="GO" id="GO:0004065">
    <property type="term" value="F:arylsulfatase activity"/>
    <property type="evidence" value="ECO:0007669"/>
    <property type="project" value="UniProtKB-EC"/>
</dbReference>
<dbReference type="InterPro" id="IPR000917">
    <property type="entry name" value="Sulfatase_N"/>
</dbReference>
<dbReference type="InterPro" id="IPR017850">
    <property type="entry name" value="Alkaline_phosphatase_core_sf"/>
</dbReference>
<dbReference type="EC" id="3.1.6.1" evidence="6"/>
<dbReference type="PANTHER" id="PTHR42693:SF53">
    <property type="entry name" value="ENDO-4-O-SULFATASE"/>
    <property type="match status" value="1"/>
</dbReference>
<gene>
    <name evidence="6" type="ORF">MNBD_PLANCTO02-1082</name>
</gene>
<evidence type="ECO:0000256" key="2">
    <source>
        <dbReference type="ARBA" id="ARBA00022723"/>
    </source>
</evidence>
<evidence type="ECO:0000256" key="4">
    <source>
        <dbReference type="ARBA" id="ARBA00022837"/>
    </source>
</evidence>
<name>A0A3B1DEU0_9ZZZZ</name>
<keyword evidence="4" id="KW-0106">Calcium</keyword>
<comment type="similarity">
    <text evidence="1">Belongs to the sulfatase family.</text>
</comment>
<dbReference type="Pfam" id="PF00884">
    <property type="entry name" value="Sulfatase"/>
    <property type="match status" value="1"/>
</dbReference>
<keyword evidence="3 6" id="KW-0378">Hydrolase</keyword>
<protein>
    <submittedName>
        <fullName evidence="6">Arylsulfatase</fullName>
        <ecNumber evidence="6">3.1.6.1</ecNumber>
    </submittedName>
</protein>
<keyword evidence="2" id="KW-0479">Metal-binding</keyword>
<reference evidence="6" key="1">
    <citation type="submission" date="2018-06" db="EMBL/GenBank/DDBJ databases">
        <authorList>
            <person name="Zhirakovskaya E."/>
        </authorList>
    </citation>
    <scope>NUCLEOTIDE SEQUENCE</scope>
</reference>
<dbReference type="GO" id="GO:0046872">
    <property type="term" value="F:metal ion binding"/>
    <property type="evidence" value="ECO:0007669"/>
    <property type="project" value="UniProtKB-KW"/>
</dbReference>
<dbReference type="InterPro" id="IPR024607">
    <property type="entry name" value="Sulfatase_CS"/>
</dbReference>
<dbReference type="Gene3D" id="3.40.720.10">
    <property type="entry name" value="Alkaline Phosphatase, subunit A"/>
    <property type="match status" value="1"/>
</dbReference>
<evidence type="ECO:0000256" key="1">
    <source>
        <dbReference type="ARBA" id="ARBA00008779"/>
    </source>
</evidence>
<dbReference type="InterPro" id="IPR050738">
    <property type="entry name" value="Sulfatase"/>
</dbReference>
<proteinExistence type="inferred from homology"/>
<organism evidence="6">
    <name type="scientific">hydrothermal vent metagenome</name>
    <dbReference type="NCBI Taxonomy" id="652676"/>
    <lineage>
        <taxon>unclassified sequences</taxon>
        <taxon>metagenomes</taxon>
        <taxon>ecological metagenomes</taxon>
    </lineage>
</organism>
<accession>A0A3B1DEU0</accession>
<evidence type="ECO:0000313" key="6">
    <source>
        <dbReference type="EMBL" id="VAX41346.1"/>
    </source>
</evidence>
<feature type="domain" description="Sulfatase N-terminal" evidence="5">
    <location>
        <begin position="46"/>
        <end position="402"/>
    </location>
</feature>
<dbReference type="PANTHER" id="PTHR42693">
    <property type="entry name" value="ARYLSULFATASE FAMILY MEMBER"/>
    <property type="match status" value="1"/>
</dbReference>
<sequence length="536" mass="61927">MKSLIPSKRFCFVALLLSMFVTHSLFFPPPLQAETESKTKTFKKKPNILFIYTDDHSYRTISCYKEAFDWVKTPNIDKLAKRGVRFTNAYIGTWCMPSRATLLTGFHQHGVKTMRMKGTYPNSEYDPKQCKFWPAEFRKKGYTTAHIGKWHTGTDTGFGRDWDYQVVWNRPRYPENSRNYYYNQLIETNGGKPKLEKGYSTDNYTKLADEFIQGKHRDSDKPWYLWLCYTAVHDPFTPAKRHLKKYPNPKVPVPQDIFPPRKGKPAYVNKGNWFTKGKDGRPYLVRDLDGPSKKPISGIHGATLTDWVRQYHQGVVALDESVGRLVKTLEKTKQLENTLIIFTSDQGFAWGQHGFCVKLAPYDATIRSPLIISMPGTIPEGKVCKKPVGGVDLVPTIFQFANLELPWEMHGRDLSPLLKNPDREWNHPLLTTFFAKEYGDDTATIPKDPKKFYQLDVPWWVSLHDGKYKYIRTLVEGETEELYDMKNDPQELDNLALHAKQSSRVRKFRQATIQELRRTGAKIVDSLPAVKRLPGE</sequence>
<evidence type="ECO:0000256" key="3">
    <source>
        <dbReference type="ARBA" id="ARBA00022801"/>
    </source>
</evidence>
<dbReference type="PROSITE" id="PS00149">
    <property type="entry name" value="SULFATASE_2"/>
    <property type="match status" value="1"/>
</dbReference>
<evidence type="ECO:0000259" key="5">
    <source>
        <dbReference type="Pfam" id="PF00884"/>
    </source>
</evidence>
<dbReference type="SUPFAM" id="SSF53649">
    <property type="entry name" value="Alkaline phosphatase-like"/>
    <property type="match status" value="1"/>
</dbReference>
<dbReference type="EMBL" id="UOGL01000533">
    <property type="protein sequence ID" value="VAX41346.1"/>
    <property type="molecule type" value="Genomic_DNA"/>
</dbReference>
<dbReference type="AlphaFoldDB" id="A0A3B1DEU0"/>